<keyword evidence="1" id="KW-1133">Transmembrane helix</keyword>
<dbReference type="Gene3D" id="2.60.120.1440">
    <property type="match status" value="1"/>
</dbReference>
<dbReference type="PANTHER" id="PTHR30273">
    <property type="entry name" value="PERIPLASMIC SIGNAL SENSOR AND SIGMA FACTOR ACTIVATOR FECR-RELATED"/>
    <property type="match status" value="1"/>
</dbReference>
<dbReference type="PANTHER" id="PTHR30273:SF2">
    <property type="entry name" value="PROTEIN FECR"/>
    <property type="match status" value="1"/>
</dbReference>
<proteinExistence type="predicted"/>
<dbReference type="Gene3D" id="3.55.50.30">
    <property type="match status" value="1"/>
</dbReference>
<keyword evidence="1" id="KW-0472">Membrane</keyword>
<feature type="transmembrane region" description="Helical" evidence="1">
    <location>
        <begin position="98"/>
        <end position="117"/>
    </location>
</feature>
<feature type="domain" description="FecR protein" evidence="2">
    <location>
        <begin position="129"/>
        <end position="224"/>
    </location>
</feature>
<dbReference type="InterPro" id="IPR032508">
    <property type="entry name" value="FecR_C"/>
</dbReference>
<protein>
    <recommendedName>
        <fullName evidence="6">Anti-sigma factor</fullName>
    </recommendedName>
</protein>
<reference evidence="4 5" key="1">
    <citation type="submission" date="2017-10" db="EMBL/GenBank/DDBJ databases">
        <title>Whole genome of Pedobacter ginsengisoli T01R-27 isolated from tomato rhizosphere.</title>
        <authorList>
            <person name="Weon H.-Y."/>
            <person name="Lee S.A."/>
            <person name="Sang M.K."/>
            <person name="Song J."/>
        </authorList>
    </citation>
    <scope>NUCLEOTIDE SEQUENCE [LARGE SCALE GENOMIC DNA]</scope>
    <source>
        <strain evidence="4 5">T01R-27</strain>
    </source>
</reference>
<keyword evidence="1" id="KW-0812">Transmembrane</keyword>
<name>A0A2D1U562_9SPHI</name>
<feature type="domain" description="Protein FecR C-terminal" evidence="3">
    <location>
        <begin position="287"/>
        <end position="355"/>
    </location>
</feature>
<dbReference type="Proteomes" id="UP000223749">
    <property type="component" value="Chromosome"/>
</dbReference>
<accession>A0A2D1U562</accession>
<dbReference type="AlphaFoldDB" id="A0A2D1U562"/>
<dbReference type="InterPro" id="IPR006860">
    <property type="entry name" value="FecR"/>
</dbReference>
<organism evidence="4 5">
    <name type="scientific">Pedobacter ginsengisoli</name>
    <dbReference type="NCBI Taxonomy" id="363852"/>
    <lineage>
        <taxon>Bacteria</taxon>
        <taxon>Pseudomonadati</taxon>
        <taxon>Bacteroidota</taxon>
        <taxon>Sphingobacteriia</taxon>
        <taxon>Sphingobacteriales</taxon>
        <taxon>Sphingobacteriaceae</taxon>
        <taxon>Pedobacter</taxon>
    </lineage>
</organism>
<dbReference type="InterPro" id="IPR012373">
    <property type="entry name" value="Ferrdict_sens_TM"/>
</dbReference>
<dbReference type="RefSeq" id="WP_099438687.1">
    <property type="nucleotide sequence ID" value="NZ_CP024091.1"/>
</dbReference>
<evidence type="ECO:0000313" key="4">
    <source>
        <dbReference type="EMBL" id="ATP56751.1"/>
    </source>
</evidence>
<dbReference type="KEGG" id="pgs:CPT03_09830"/>
<dbReference type="OrthoDB" id="1523735at2"/>
<evidence type="ECO:0000256" key="1">
    <source>
        <dbReference type="SAM" id="Phobius"/>
    </source>
</evidence>
<evidence type="ECO:0000259" key="2">
    <source>
        <dbReference type="Pfam" id="PF04773"/>
    </source>
</evidence>
<evidence type="ECO:0008006" key="6">
    <source>
        <dbReference type="Google" id="ProtNLM"/>
    </source>
</evidence>
<dbReference type="PIRSF" id="PIRSF018266">
    <property type="entry name" value="FecR"/>
    <property type="match status" value="1"/>
</dbReference>
<dbReference type="EMBL" id="CP024091">
    <property type="protein sequence ID" value="ATP56751.1"/>
    <property type="molecule type" value="Genomic_DNA"/>
</dbReference>
<dbReference type="GO" id="GO:0016989">
    <property type="term" value="F:sigma factor antagonist activity"/>
    <property type="evidence" value="ECO:0007669"/>
    <property type="project" value="TreeGrafter"/>
</dbReference>
<gene>
    <name evidence="4" type="ORF">CPT03_09830</name>
</gene>
<sequence>MEDERFYWLIGRVNAGDITDDQFNELLGLIEQDPGLRSVYEVLTLNPERENAVEAVEAMKAYTVHYAKMQLAGHLDYAPSNQSTDQLETPKRNARLKMWFLTAIAASLVLGVLVFFFTPKQDKHNAIVYSSKKGVKNKLVLPDGTKVWLNADSKLTLAKQFGNSATREVNLSGEAYFEVAHDKKHPFIISANAIKVKVLGTVFNLKAYPEDKDTETTLIQGSVEVSIDGQSSSRITLKPGEKLKVHNDKKISTATSERIAKPTTLLTKTSVPIENNKATESLWTENKLVFDGEPFDNVAAELGRWYNKNIIIEDEVLKYASFTATFENKSLTQVLTALQFTTKFRYRIVEDVVYIEAAR</sequence>
<dbReference type="Pfam" id="PF04773">
    <property type="entry name" value="FecR"/>
    <property type="match status" value="1"/>
</dbReference>
<dbReference type="Pfam" id="PF16344">
    <property type="entry name" value="FecR_C"/>
    <property type="match status" value="1"/>
</dbReference>
<evidence type="ECO:0000259" key="3">
    <source>
        <dbReference type="Pfam" id="PF16344"/>
    </source>
</evidence>
<keyword evidence="5" id="KW-1185">Reference proteome</keyword>
<dbReference type="FunFam" id="2.60.120.1440:FF:000001">
    <property type="entry name" value="Putative anti-sigma factor"/>
    <property type="match status" value="1"/>
</dbReference>
<evidence type="ECO:0000313" key="5">
    <source>
        <dbReference type="Proteomes" id="UP000223749"/>
    </source>
</evidence>